<reference evidence="3" key="1">
    <citation type="journal article" date="2014" name="Proc. Natl. Acad. Sci. U.S.A.">
        <title>Extensive sampling of basidiomycete genomes demonstrates inadequacy of the white-rot/brown-rot paradigm for wood decay fungi.</title>
        <authorList>
            <person name="Riley R."/>
            <person name="Salamov A.A."/>
            <person name="Brown D.W."/>
            <person name="Nagy L.G."/>
            <person name="Floudas D."/>
            <person name="Held B.W."/>
            <person name="Levasseur A."/>
            <person name="Lombard V."/>
            <person name="Morin E."/>
            <person name="Otillar R."/>
            <person name="Lindquist E.A."/>
            <person name="Sun H."/>
            <person name="LaButti K.M."/>
            <person name="Schmutz J."/>
            <person name="Jabbour D."/>
            <person name="Luo H."/>
            <person name="Baker S.E."/>
            <person name="Pisabarro A.G."/>
            <person name="Walton J.D."/>
            <person name="Blanchette R.A."/>
            <person name="Henrissat B."/>
            <person name="Martin F."/>
            <person name="Cullen D."/>
            <person name="Hibbett D.S."/>
            <person name="Grigoriev I.V."/>
        </authorList>
    </citation>
    <scope>NUCLEOTIDE SEQUENCE [LARGE SCALE GENOMIC DNA]</scope>
    <source>
        <strain evidence="3">CBS 339.88</strain>
    </source>
</reference>
<protein>
    <submittedName>
        <fullName evidence="2">Uncharacterized protein</fullName>
    </submittedName>
</protein>
<dbReference type="OrthoDB" id="3031510at2759"/>
<organism evidence="2 3">
    <name type="scientific">Galerina marginata (strain CBS 339.88)</name>
    <dbReference type="NCBI Taxonomy" id="685588"/>
    <lineage>
        <taxon>Eukaryota</taxon>
        <taxon>Fungi</taxon>
        <taxon>Dikarya</taxon>
        <taxon>Basidiomycota</taxon>
        <taxon>Agaricomycotina</taxon>
        <taxon>Agaricomycetes</taxon>
        <taxon>Agaricomycetidae</taxon>
        <taxon>Agaricales</taxon>
        <taxon>Agaricineae</taxon>
        <taxon>Strophariaceae</taxon>
        <taxon>Galerina</taxon>
    </lineage>
</organism>
<dbReference type="Proteomes" id="UP000027222">
    <property type="component" value="Unassembled WGS sequence"/>
</dbReference>
<evidence type="ECO:0000313" key="2">
    <source>
        <dbReference type="EMBL" id="KDR69455.1"/>
    </source>
</evidence>
<dbReference type="AlphaFoldDB" id="A0A067SEX2"/>
<name>A0A067SEX2_GALM3</name>
<evidence type="ECO:0000256" key="1">
    <source>
        <dbReference type="SAM" id="SignalP"/>
    </source>
</evidence>
<dbReference type="Pfam" id="PF21691">
    <property type="entry name" value="LDL"/>
    <property type="match status" value="1"/>
</dbReference>
<dbReference type="EMBL" id="KL142402">
    <property type="protein sequence ID" value="KDR69455.1"/>
    <property type="molecule type" value="Genomic_DNA"/>
</dbReference>
<keyword evidence="3" id="KW-1185">Reference proteome</keyword>
<feature type="chain" id="PRO_5001645766" evidence="1">
    <location>
        <begin position="23"/>
        <end position="131"/>
    </location>
</feature>
<dbReference type="CDD" id="cd22811">
    <property type="entry name" value="agbl-like"/>
    <property type="match status" value="1"/>
</dbReference>
<proteinExistence type="predicted"/>
<keyword evidence="1" id="KW-0732">Signal</keyword>
<feature type="signal peptide" evidence="1">
    <location>
        <begin position="1"/>
        <end position="22"/>
    </location>
</feature>
<sequence length="131" mass="13264">MRFSIQSIVLATSSFAAMGASAASSCWATSTGVGGNFPSLADMHVDAILFCTQFAPTNPAYIVSSGRVIFGYQSASFSGSFASPTSCLASFNAIVADCYGTNLSRPATLGGTINDAGGAHLVISFNSGAKL</sequence>
<dbReference type="PROSITE" id="PS51257">
    <property type="entry name" value="PROKAR_LIPOPROTEIN"/>
    <property type="match status" value="1"/>
</dbReference>
<accession>A0A067SEX2</accession>
<gene>
    <name evidence="2" type="ORF">GALMADRAFT_145497</name>
</gene>
<dbReference type="InterPro" id="IPR048508">
    <property type="entry name" value="LDL"/>
</dbReference>
<dbReference type="HOGENOM" id="CLU_1927764_0_0_1"/>
<evidence type="ECO:0000313" key="3">
    <source>
        <dbReference type="Proteomes" id="UP000027222"/>
    </source>
</evidence>